<name>A0A6C0JQ28_9ZZZZ</name>
<organism evidence="1">
    <name type="scientific">viral metagenome</name>
    <dbReference type="NCBI Taxonomy" id="1070528"/>
    <lineage>
        <taxon>unclassified sequences</taxon>
        <taxon>metagenomes</taxon>
        <taxon>organismal metagenomes</taxon>
    </lineage>
</organism>
<reference evidence="1" key="1">
    <citation type="journal article" date="2020" name="Nature">
        <title>Giant virus diversity and host interactions through global metagenomics.</title>
        <authorList>
            <person name="Schulz F."/>
            <person name="Roux S."/>
            <person name="Paez-Espino D."/>
            <person name="Jungbluth S."/>
            <person name="Walsh D.A."/>
            <person name="Denef V.J."/>
            <person name="McMahon K.D."/>
            <person name="Konstantinidis K.T."/>
            <person name="Eloe-Fadrosh E.A."/>
            <person name="Kyrpides N.C."/>
            <person name="Woyke T."/>
        </authorList>
    </citation>
    <scope>NUCLEOTIDE SEQUENCE</scope>
    <source>
        <strain evidence="1">GVMAG-M-3300027747-57</strain>
    </source>
</reference>
<proteinExistence type="predicted"/>
<sequence length="174" mass="20862">MMQYYFILHNIEMAEEDNSENIENYTSNKFIDKVTLELLMNKNQYNRYLSQSNPKKHKEHLEHLEKIKKYRNSIINMTNDFIDNSNHQVTTEVNDAFDYYVRTIIKHIECKKIENADNIEKDEDILFGNMDSNTEEESSDNEIINRSFWGKNKVVKKTNIFDYPINYIPMVKDT</sequence>
<evidence type="ECO:0000313" key="1">
    <source>
        <dbReference type="EMBL" id="QHU05988.1"/>
    </source>
</evidence>
<protein>
    <submittedName>
        <fullName evidence="1">Uncharacterized protein</fullName>
    </submittedName>
</protein>
<dbReference type="AlphaFoldDB" id="A0A6C0JQ28"/>
<accession>A0A6C0JQ28</accession>
<dbReference type="EMBL" id="MN740430">
    <property type="protein sequence ID" value="QHU05988.1"/>
    <property type="molecule type" value="Genomic_DNA"/>
</dbReference>